<evidence type="ECO:0000259" key="1">
    <source>
        <dbReference type="Pfam" id="PF09836"/>
    </source>
</evidence>
<organism evidence="3 4">
    <name type="scientific">Pseudoalteromonas gelatinilytica</name>
    <dbReference type="NCBI Taxonomy" id="1703256"/>
    <lineage>
        <taxon>Bacteria</taxon>
        <taxon>Pseudomonadati</taxon>
        <taxon>Pseudomonadota</taxon>
        <taxon>Gammaproteobacteria</taxon>
        <taxon>Alteromonadales</taxon>
        <taxon>Pseudoalteromonadaceae</taxon>
        <taxon>Pseudoalteromonas</taxon>
    </lineage>
</organism>
<dbReference type="EMBL" id="BMIT01000003">
    <property type="protein sequence ID" value="GGE86793.1"/>
    <property type="molecule type" value="Genomic_DNA"/>
</dbReference>
<evidence type="ECO:0000313" key="4">
    <source>
        <dbReference type="Proteomes" id="UP000638462"/>
    </source>
</evidence>
<reference evidence="4" key="1">
    <citation type="journal article" date="2019" name="Int. J. Syst. Evol. Microbiol.">
        <title>The Global Catalogue of Microorganisms (GCM) 10K type strain sequencing project: providing services to taxonomists for standard genome sequencing and annotation.</title>
        <authorList>
            <consortium name="The Broad Institute Genomics Platform"/>
            <consortium name="The Broad Institute Genome Sequencing Center for Infectious Disease"/>
            <person name="Wu L."/>
            <person name="Ma J."/>
        </authorList>
    </citation>
    <scope>NUCLEOTIDE SEQUENCE [LARGE SCALE GENOMIC DNA]</scope>
    <source>
        <strain evidence="4">CGMCC 1.15394</strain>
    </source>
</reference>
<comment type="caution">
    <text evidence="3">The sequence shown here is derived from an EMBL/GenBank/DDBJ whole genome shotgun (WGS) entry which is preliminary data.</text>
</comment>
<protein>
    <submittedName>
        <fullName evidence="3">DUF2063 domain-containing protein</fullName>
    </submittedName>
</protein>
<dbReference type="InterPro" id="IPR054098">
    <property type="entry name" value="NGO1945-like_C"/>
</dbReference>
<dbReference type="Proteomes" id="UP000638462">
    <property type="component" value="Unassembled WGS sequence"/>
</dbReference>
<feature type="domain" description="Putative DNA-binding" evidence="1">
    <location>
        <begin position="7"/>
        <end position="93"/>
    </location>
</feature>
<dbReference type="Gene3D" id="1.10.150.690">
    <property type="entry name" value="DUF2063"/>
    <property type="match status" value="1"/>
</dbReference>
<dbReference type="Gene3D" id="3.90.930.50">
    <property type="match status" value="1"/>
</dbReference>
<dbReference type="Pfam" id="PF22106">
    <property type="entry name" value="NGO1945_C"/>
    <property type="match status" value="1"/>
</dbReference>
<feature type="domain" description="NGO1945-like C-terminal" evidence="2">
    <location>
        <begin position="145"/>
        <end position="240"/>
    </location>
</feature>
<keyword evidence="4" id="KW-1185">Reference proteome</keyword>
<proteinExistence type="predicted"/>
<evidence type="ECO:0000313" key="3">
    <source>
        <dbReference type="EMBL" id="GGE86793.1"/>
    </source>
</evidence>
<name>A0ABQ1T738_9GAMM</name>
<accession>A0ABQ1T738</accession>
<evidence type="ECO:0000259" key="2">
    <source>
        <dbReference type="Pfam" id="PF22106"/>
    </source>
</evidence>
<dbReference type="Pfam" id="PF09836">
    <property type="entry name" value="DUF2063"/>
    <property type="match status" value="1"/>
</dbReference>
<dbReference type="InterPro" id="IPR044922">
    <property type="entry name" value="DUF2063_N_sf"/>
</dbReference>
<gene>
    <name evidence="3" type="ORF">GCM10008027_09710</name>
</gene>
<sequence>MPNHFMQVQQAFMAHIRDPEQHAKPSDVEERRMAIYRDLFFNNVDGFVSSAYPVLKSLYSEQAWHRLVRQFFSQHNCKSPYFLDIAGEFLAFLANDYEMQSDDPAFMLELAHYEWVELDVSVAKELENETNLSAHQVTSSALYLSSLARNLSYRFPVHTISVDNQPSEPAAEASYFVVYRDSDDEVQFLSTNAMTALLLNMIESQPGIDLNHVCQVVAEHAPQFSQEQLYQGALNTLSAMAERGIVVTNTLV</sequence>
<dbReference type="InterPro" id="IPR018640">
    <property type="entry name" value="DUF2063"/>
</dbReference>